<dbReference type="AlphaFoldDB" id="A0A9P1BS13"/>
<comment type="caution">
    <text evidence="2">The sequence shown here is derived from an EMBL/GenBank/DDBJ whole genome shotgun (WGS) entry which is preliminary data.</text>
</comment>
<reference evidence="3 4" key="2">
    <citation type="submission" date="2024-05" db="EMBL/GenBank/DDBJ databases">
        <authorList>
            <person name="Chen Y."/>
            <person name="Shah S."/>
            <person name="Dougan E. K."/>
            <person name="Thang M."/>
            <person name="Chan C."/>
        </authorList>
    </citation>
    <scope>NUCLEOTIDE SEQUENCE [LARGE SCALE GENOMIC DNA]</scope>
</reference>
<feature type="compositionally biased region" description="Basic residues" evidence="1">
    <location>
        <begin position="75"/>
        <end position="89"/>
    </location>
</feature>
<dbReference type="EMBL" id="CAMXCT030000409">
    <property type="protein sequence ID" value="CAL4765726.1"/>
    <property type="molecule type" value="Genomic_DNA"/>
</dbReference>
<sequence length="729" mass="75138">MPLVAGKGGRAAPVSLMPVTRAVLLTKEDLENFHNSALNKDSVGSLLPLGSGVPVTSAPAPSTAQGPPPLWPPPPRRRTRSASTRRHPRTSADVSSALPTPNVLPNPSVTPVEGSDESKAVYCAALVLVGLLVVYHETLGFVASPGSLVVPAHATVSSVNRPAAPATAEAAQVGVATGVYGLALLATAAAGVLARAKRSKVMVHNYGGFKPVVGDRYQYTNDCGYLADGTPISTAGNNSLRTSYDPPVAPPAPPVAVAAPVAPVAPVAPAPVAPPTPVAAPIPATGGDALYGIKFDYCKQKDAYADLEFLNDVGYLPDGTPMNMAGNCINHPKRIQPDPHTPGSPLPRANLHNSVGYLPDGTAMNAAGNALNHPERMQPDMHVAGSPLPKSVYYADVGYFADGTDLTAAGNNFKAAPPVAFPTPAAPSTPVVTSTPVAASFVGSTGDALYGTKFDYCKQKDAYADLEFLNDVGYLPDGTPMNMAGNCINHPERIQPDPHTPGSPLPRANLHNSVGYLPDGTAMNAAGNALNHPERMQPDMHVAGSPLPKSVYYADVGYFADGTDLTAAGNNFAKVPAVAATTAPKSPAAAAAFAGTSVPKPTFRQPGGFAYSVQKDVYADFLFSNDVGYLPDGTPMNKAGNAMNHPERIQADPHTNGSPLPRANFANDVGYLPDGTPMNRAGNALNHPERLAADAHAPGSSLPASQYAADVGYLVDGTPLDGAGNNAVH</sequence>
<dbReference type="EMBL" id="CAMXCT010000409">
    <property type="protein sequence ID" value="CAI3978414.1"/>
    <property type="molecule type" value="Genomic_DNA"/>
</dbReference>
<dbReference type="Proteomes" id="UP001152797">
    <property type="component" value="Unassembled WGS sequence"/>
</dbReference>
<evidence type="ECO:0000313" key="3">
    <source>
        <dbReference type="EMBL" id="CAL4765726.1"/>
    </source>
</evidence>
<proteinExistence type="predicted"/>
<feature type="region of interest" description="Disordered" evidence="1">
    <location>
        <begin position="648"/>
        <end position="684"/>
    </location>
</feature>
<evidence type="ECO:0000256" key="1">
    <source>
        <dbReference type="SAM" id="MobiDB-lite"/>
    </source>
</evidence>
<organism evidence="2">
    <name type="scientific">Cladocopium goreaui</name>
    <dbReference type="NCBI Taxonomy" id="2562237"/>
    <lineage>
        <taxon>Eukaryota</taxon>
        <taxon>Sar</taxon>
        <taxon>Alveolata</taxon>
        <taxon>Dinophyceae</taxon>
        <taxon>Suessiales</taxon>
        <taxon>Symbiodiniaceae</taxon>
        <taxon>Cladocopium</taxon>
    </lineage>
</organism>
<name>A0A9P1BS13_9DINO</name>
<accession>A0A9P1BS13</accession>
<keyword evidence="4" id="KW-1185">Reference proteome</keyword>
<evidence type="ECO:0000313" key="4">
    <source>
        <dbReference type="Proteomes" id="UP001152797"/>
    </source>
</evidence>
<gene>
    <name evidence="2" type="ORF">C1SCF055_LOCUS6467</name>
</gene>
<reference evidence="2" key="1">
    <citation type="submission" date="2022-10" db="EMBL/GenBank/DDBJ databases">
        <authorList>
            <person name="Chen Y."/>
            <person name="Dougan E. K."/>
            <person name="Chan C."/>
            <person name="Rhodes N."/>
            <person name="Thang M."/>
        </authorList>
    </citation>
    <scope>NUCLEOTIDE SEQUENCE</scope>
</reference>
<dbReference type="OrthoDB" id="676979at2759"/>
<feature type="region of interest" description="Disordered" evidence="1">
    <location>
        <begin position="54"/>
        <end position="111"/>
    </location>
</feature>
<evidence type="ECO:0000313" key="2">
    <source>
        <dbReference type="EMBL" id="CAI3978414.1"/>
    </source>
</evidence>
<protein>
    <submittedName>
        <fullName evidence="3">Ribulose bisphosphate carboxylase, chloroplastic (RuBisCO)</fullName>
    </submittedName>
</protein>
<dbReference type="EMBL" id="CAMXCT020000409">
    <property type="protein sequence ID" value="CAL1131789.1"/>
    <property type="molecule type" value="Genomic_DNA"/>
</dbReference>
<feature type="compositionally biased region" description="Polar residues" evidence="1">
    <location>
        <begin position="92"/>
        <end position="109"/>
    </location>
</feature>